<dbReference type="RefSeq" id="WP_089849480.1">
    <property type="nucleotide sequence ID" value="NZ_FPAQ01000017.1"/>
</dbReference>
<dbReference type="Proteomes" id="UP000199594">
    <property type="component" value="Unassembled WGS sequence"/>
</dbReference>
<evidence type="ECO:0000313" key="2">
    <source>
        <dbReference type="EMBL" id="SFT74079.1"/>
    </source>
</evidence>
<dbReference type="SUPFAM" id="SSF46689">
    <property type="entry name" value="Homeodomain-like"/>
    <property type="match status" value="1"/>
</dbReference>
<dbReference type="InterPro" id="IPR014875">
    <property type="entry name" value="Mor_transcription_activator"/>
</dbReference>
<accession>A0A1I7AGL9</accession>
<dbReference type="AlphaFoldDB" id="A0A1I7AGL9"/>
<sequence length="130" mass="14800">MLDVREIQELPQSLTDVAEAIGLAATLALVEHAGGVRIYVLERLGDEHRLIDWLGREAAVRLSEALAMEELVVPRCADALRRVRNRQMRLERDQGARPAELALRYRLTERQVYTILSRADDEARDQISLL</sequence>
<organism evidence="2 3">
    <name type="scientific">Halomonas saccharevitans</name>
    <dbReference type="NCBI Taxonomy" id="416872"/>
    <lineage>
        <taxon>Bacteria</taxon>
        <taxon>Pseudomonadati</taxon>
        <taxon>Pseudomonadota</taxon>
        <taxon>Gammaproteobacteria</taxon>
        <taxon>Oceanospirillales</taxon>
        <taxon>Halomonadaceae</taxon>
        <taxon>Halomonas</taxon>
    </lineage>
</organism>
<evidence type="ECO:0000313" key="3">
    <source>
        <dbReference type="Proteomes" id="UP000199594"/>
    </source>
</evidence>
<proteinExistence type="predicted"/>
<dbReference type="OrthoDB" id="6387485at2"/>
<feature type="domain" description="Mor transcription activator" evidence="1">
    <location>
        <begin position="47"/>
        <end position="125"/>
    </location>
</feature>
<protein>
    <submittedName>
        <fullName evidence="2">Transcriptional regulator, Middle operon regulator (Mor) family</fullName>
    </submittedName>
</protein>
<name>A0A1I7AGL9_9GAMM</name>
<dbReference type="Pfam" id="PF08765">
    <property type="entry name" value="Mor"/>
    <property type="match status" value="1"/>
</dbReference>
<evidence type="ECO:0000259" key="1">
    <source>
        <dbReference type="Pfam" id="PF08765"/>
    </source>
</evidence>
<dbReference type="Gene3D" id="1.10.10.60">
    <property type="entry name" value="Homeodomain-like"/>
    <property type="match status" value="1"/>
</dbReference>
<reference evidence="2 3" key="1">
    <citation type="submission" date="2016-10" db="EMBL/GenBank/DDBJ databases">
        <authorList>
            <person name="de Groot N.N."/>
        </authorList>
    </citation>
    <scope>NUCLEOTIDE SEQUENCE [LARGE SCALE GENOMIC DNA]</scope>
    <source>
        <strain evidence="2 3">CGMCC 1.6493</strain>
    </source>
</reference>
<gene>
    <name evidence="2" type="ORF">SAMN04487956_11768</name>
</gene>
<dbReference type="EMBL" id="FPAQ01000017">
    <property type="protein sequence ID" value="SFT74079.1"/>
    <property type="molecule type" value="Genomic_DNA"/>
</dbReference>
<dbReference type="InterPro" id="IPR009057">
    <property type="entry name" value="Homeodomain-like_sf"/>
</dbReference>